<evidence type="ECO:0000256" key="2">
    <source>
        <dbReference type="ARBA" id="ARBA00022741"/>
    </source>
</evidence>
<evidence type="ECO:0000313" key="7">
    <source>
        <dbReference type="Ensembl" id="ENSAMXP00005037169.1"/>
    </source>
</evidence>
<dbReference type="PANTHER" id="PTHR10903">
    <property type="entry name" value="GTPASE, IMAP FAMILY MEMBER-RELATED"/>
    <property type="match status" value="1"/>
</dbReference>
<dbReference type="EMBL" id="JAICCE010000003">
    <property type="protein sequence ID" value="KAG9279136.1"/>
    <property type="molecule type" value="Genomic_DNA"/>
</dbReference>
<feature type="compositionally biased region" description="Basic and acidic residues" evidence="4">
    <location>
        <begin position="241"/>
        <end position="252"/>
    </location>
</feature>
<dbReference type="InterPro" id="IPR045058">
    <property type="entry name" value="GIMA/IAN/Toc"/>
</dbReference>
<keyword evidence="3" id="KW-0342">GTP-binding</keyword>
<dbReference type="FunFam" id="3.40.50.300:FF:000366">
    <property type="entry name" value="GTPase, IMAP family member 2"/>
    <property type="match status" value="1"/>
</dbReference>
<dbReference type="Gene3D" id="3.40.50.300">
    <property type="entry name" value="P-loop containing nucleotide triphosphate hydrolases"/>
    <property type="match status" value="1"/>
</dbReference>
<name>A0A8B9KGJ1_ASTMX</name>
<dbReference type="Proteomes" id="UP000694621">
    <property type="component" value="Unplaced"/>
</dbReference>
<dbReference type="Proteomes" id="UP000752171">
    <property type="component" value="Unassembled WGS sequence"/>
</dbReference>
<dbReference type="Pfam" id="PF04548">
    <property type="entry name" value="AIG1"/>
    <property type="match status" value="1"/>
</dbReference>
<evidence type="ECO:0000313" key="9">
    <source>
        <dbReference type="Proteomes" id="UP000752171"/>
    </source>
</evidence>
<evidence type="ECO:0000256" key="3">
    <source>
        <dbReference type="ARBA" id="ARBA00023134"/>
    </source>
</evidence>
<feature type="domain" description="AIG1-type G" evidence="5">
    <location>
        <begin position="13"/>
        <end position="213"/>
    </location>
</feature>
<dbReference type="OrthoDB" id="431287at2759"/>
<dbReference type="InterPro" id="IPR027417">
    <property type="entry name" value="P-loop_NTPase"/>
</dbReference>
<dbReference type="GO" id="GO:0005525">
    <property type="term" value="F:GTP binding"/>
    <property type="evidence" value="ECO:0007669"/>
    <property type="project" value="UniProtKB-KW"/>
</dbReference>
<dbReference type="InterPro" id="IPR006703">
    <property type="entry name" value="G_AIG1"/>
</dbReference>
<dbReference type="PANTHER" id="PTHR10903:SF188">
    <property type="entry name" value="GTPASE IMAP FAMILY MEMBER 2-LIKE-RELATED"/>
    <property type="match status" value="1"/>
</dbReference>
<proteinExistence type="inferred from homology"/>
<sequence length="332" mass="36396">MASEERAAESVCAADLRVVLLGRTGCGKSSTGNTILGVSAFQTDVSPLSVTQQCETACATVEGRTVQVIDTPGFFDTSLSAQEVCVEVGRCVILSAPGPHAFLLVLQPGRLTSEQRDSLDWLSAVFGPRALKHTLLILTWADQLGGKPAETFLRESEELWEFTMKCEGGFHALDNTKSSQEREQVVELLMKIDVMVERNGGSFYTCEMLQHAERAIHLVQQRILGEKRAELKEGEEEGPEDEQKRKREEEEARKRAEREFWCELVTAMGKGALESSGVMEKGKGKGKKTKAVQRVAAFASTPLSITSAAKVVGGAVREGSKVLYKHRKTLLH</sequence>
<reference evidence="6 9" key="1">
    <citation type="submission" date="2021-07" db="EMBL/GenBank/DDBJ databases">
        <authorList>
            <person name="Imarazene B."/>
            <person name="Zahm M."/>
            <person name="Klopp C."/>
            <person name="Cabau C."/>
            <person name="Beille S."/>
            <person name="Jouanno E."/>
            <person name="Castinel A."/>
            <person name="Lluch J."/>
            <person name="Gil L."/>
            <person name="Kuchtly C."/>
            <person name="Lopez Roques C."/>
            <person name="Donnadieu C."/>
            <person name="Parrinello H."/>
            <person name="Journot L."/>
            <person name="Du K."/>
            <person name="Schartl M."/>
            <person name="Retaux S."/>
            <person name="Guiguen Y."/>
        </authorList>
    </citation>
    <scope>NUCLEOTIDE SEQUENCE [LARGE SCALE GENOMIC DNA]</scope>
    <source>
        <strain evidence="6">Pach_M1</strain>
        <tissue evidence="6">Testis</tissue>
    </source>
</reference>
<keyword evidence="2" id="KW-0547">Nucleotide-binding</keyword>
<reference evidence="7" key="2">
    <citation type="submission" date="2025-05" db="UniProtKB">
        <authorList>
            <consortium name="Ensembl"/>
        </authorList>
    </citation>
    <scope>IDENTIFICATION</scope>
</reference>
<evidence type="ECO:0000313" key="8">
    <source>
        <dbReference type="Proteomes" id="UP000694621"/>
    </source>
</evidence>
<dbReference type="PROSITE" id="PS51720">
    <property type="entry name" value="G_AIG1"/>
    <property type="match status" value="1"/>
</dbReference>
<dbReference type="AlphaFoldDB" id="A0A8B9KGJ1"/>
<evidence type="ECO:0000256" key="4">
    <source>
        <dbReference type="SAM" id="MobiDB-lite"/>
    </source>
</evidence>
<dbReference type="SUPFAM" id="SSF52540">
    <property type="entry name" value="P-loop containing nucleoside triphosphate hydrolases"/>
    <property type="match status" value="1"/>
</dbReference>
<dbReference type="CDD" id="cd01852">
    <property type="entry name" value="AIG1"/>
    <property type="match status" value="1"/>
</dbReference>
<dbReference type="Ensembl" id="ENSAMXT00005040514.1">
    <property type="protein sequence ID" value="ENSAMXP00005037169.1"/>
    <property type="gene ID" value="ENSAMXG00005017713.1"/>
</dbReference>
<evidence type="ECO:0000259" key="5">
    <source>
        <dbReference type="PROSITE" id="PS51720"/>
    </source>
</evidence>
<comment type="similarity">
    <text evidence="1">Belongs to the TRAFAC class TrmE-Era-EngA-EngB-Septin-like GTPase superfamily. AIG1/Toc34/Toc159-like paraseptin GTPase family. IAN subfamily.</text>
</comment>
<feature type="region of interest" description="Disordered" evidence="4">
    <location>
        <begin position="229"/>
        <end position="252"/>
    </location>
</feature>
<protein>
    <submittedName>
        <fullName evidence="6">GTPase IMAP family member 4-like</fullName>
    </submittedName>
    <submittedName>
        <fullName evidence="7">GTPase, IMAP family member 7</fullName>
    </submittedName>
</protein>
<accession>A0A8B9KGJ1</accession>
<organism evidence="7 8">
    <name type="scientific">Astyanax mexicanus</name>
    <name type="common">Blind cave fish</name>
    <name type="synonym">Astyanax fasciatus mexicanus</name>
    <dbReference type="NCBI Taxonomy" id="7994"/>
    <lineage>
        <taxon>Eukaryota</taxon>
        <taxon>Metazoa</taxon>
        <taxon>Chordata</taxon>
        <taxon>Craniata</taxon>
        <taxon>Vertebrata</taxon>
        <taxon>Euteleostomi</taxon>
        <taxon>Actinopterygii</taxon>
        <taxon>Neopterygii</taxon>
        <taxon>Teleostei</taxon>
        <taxon>Ostariophysi</taxon>
        <taxon>Characiformes</taxon>
        <taxon>Characoidei</taxon>
        <taxon>Acestrorhamphidae</taxon>
        <taxon>Acestrorhamphinae</taxon>
        <taxon>Astyanax</taxon>
    </lineage>
</organism>
<evidence type="ECO:0000313" key="6">
    <source>
        <dbReference type="EMBL" id="KAG9279136.1"/>
    </source>
</evidence>
<evidence type="ECO:0000256" key="1">
    <source>
        <dbReference type="ARBA" id="ARBA00008535"/>
    </source>
</evidence>
<gene>
    <name evidence="6" type="primary">GIMAP7</name>
    <name evidence="6" type="ORF">AMEX_G4617</name>
</gene>